<dbReference type="InterPro" id="IPR036597">
    <property type="entry name" value="Fido-like_dom_sf"/>
</dbReference>
<reference evidence="5" key="1">
    <citation type="submission" date="2016-01" db="EMBL/GenBank/DDBJ databases">
        <authorList>
            <person name="Mcilroy J.S."/>
            <person name="Karst M S."/>
            <person name="Albertsen M."/>
        </authorList>
    </citation>
    <scope>NUCLEOTIDE SEQUENCE</scope>
    <source>
        <strain evidence="5">Cfx-K</strain>
    </source>
</reference>
<evidence type="ECO:0000256" key="3">
    <source>
        <dbReference type="PIRSR" id="PIRSR640198-3"/>
    </source>
</evidence>
<evidence type="ECO:0000259" key="4">
    <source>
        <dbReference type="PROSITE" id="PS51459"/>
    </source>
</evidence>
<dbReference type="Gene3D" id="1.10.3290.10">
    <property type="entry name" value="Fido-like domain"/>
    <property type="match status" value="1"/>
</dbReference>
<dbReference type="PROSITE" id="PS51459">
    <property type="entry name" value="FIDO"/>
    <property type="match status" value="1"/>
</dbReference>
<keyword evidence="2" id="KW-0547">Nucleotide-binding</keyword>
<dbReference type="EMBL" id="LN890655">
    <property type="protein sequence ID" value="CUS03799.2"/>
    <property type="molecule type" value="Genomic_DNA"/>
</dbReference>
<evidence type="ECO:0000313" key="5">
    <source>
        <dbReference type="EMBL" id="CUS03799.2"/>
    </source>
</evidence>
<sequence>MLDSRLLIRLHTKKAELDARRPLPAPAVRRLEEQLAVEWTYNSNAIEGNTLTLRETQLILEQGVTIGGKSLREHFEVVNHREAIGLVESLAAGNEPITPGTVRRLHALVMARIDDENAGQYRQLPVRIVGASFDPPPAWEVASRLTDWADWLAGQEDRGEPVELAAVAHHRLVAIHPFLDGNGRTSRLVMNLILLRAAYPPAIIARANRAQYYRALAAADRGDATSLTNLVGRAVERSLMLYLEATTPQTVPPLPGDEWLPLREAAQNSPYSQEYLSLLARTGRLEAIKRGRNWYTTRRAVETYSQSVH</sequence>
<organism evidence="5 6">
    <name type="scientific">Candidatus Promineifilum breve</name>
    <dbReference type="NCBI Taxonomy" id="1806508"/>
    <lineage>
        <taxon>Bacteria</taxon>
        <taxon>Bacillati</taxon>
        <taxon>Chloroflexota</taxon>
        <taxon>Ardenticatenia</taxon>
        <taxon>Candidatus Promineifilales</taxon>
        <taxon>Candidatus Promineifilaceae</taxon>
        <taxon>Candidatus Promineifilum</taxon>
    </lineage>
</organism>
<feature type="binding site" evidence="2">
    <location>
        <begin position="180"/>
        <end position="187"/>
    </location>
    <ligand>
        <name>ATP</name>
        <dbReference type="ChEBI" id="CHEBI:30616"/>
    </ligand>
</feature>
<dbReference type="OrthoDB" id="9813719at2"/>
<feature type="site" description="Important for autoinhibition of adenylyltransferase activity" evidence="3">
    <location>
        <position position="47"/>
    </location>
</feature>
<dbReference type="PANTHER" id="PTHR13504">
    <property type="entry name" value="FIDO DOMAIN-CONTAINING PROTEIN DDB_G0283145"/>
    <property type="match status" value="1"/>
</dbReference>
<evidence type="ECO:0000256" key="1">
    <source>
        <dbReference type="PIRSR" id="PIRSR640198-1"/>
    </source>
</evidence>
<protein>
    <recommendedName>
        <fullName evidence="4">Fido domain-containing protein</fullName>
    </recommendedName>
</protein>
<feature type="domain" description="Fido" evidence="4">
    <location>
        <begin position="97"/>
        <end position="233"/>
    </location>
</feature>
<dbReference type="InterPro" id="IPR040198">
    <property type="entry name" value="Fido_containing"/>
</dbReference>
<gene>
    <name evidence="5" type="ORF">CFX0092_A1921</name>
</gene>
<evidence type="ECO:0000313" key="6">
    <source>
        <dbReference type="Proteomes" id="UP000215027"/>
    </source>
</evidence>
<dbReference type="AlphaFoldDB" id="A0A160T3A7"/>
<evidence type="ECO:0000256" key="2">
    <source>
        <dbReference type="PIRSR" id="PIRSR640198-2"/>
    </source>
</evidence>
<dbReference type="Proteomes" id="UP000215027">
    <property type="component" value="Chromosome I"/>
</dbReference>
<dbReference type="RefSeq" id="WP_095043240.1">
    <property type="nucleotide sequence ID" value="NZ_LN890655.1"/>
</dbReference>
<dbReference type="KEGG" id="pbf:CFX0092_A1921"/>
<feature type="active site" evidence="1">
    <location>
        <position position="176"/>
    </location>
</feature>
<dbReference type="GO" id="GO:0005524">
    <property type="term" value="F:ATP binding"/>
    <property type="evidence" value="ECO:0007669"/>
    <property type="project" value="UniProtKB-KW"/>
</dbReference>
<accession>A0A160T3A7</accession>
<dbReference type="Pfam" id="PF02661">
    <property type="entry name" value="Fic"/>
    <property type="match status" value="1"/>
</dbReference>
<dbReference type="SUPFAM" id="SSF140931">
    <property type="entry name" value="Fic-like"/>
    <property type="match status" value="1"/>
</dbReference>
<keyword evidence="2" id="KW-0067">ATP-binding</keyword>
<keyword evidence="6" id="KW-1185">Reference proteome</keyword>
<dbReference type="InterPro" id="IPR003812">
    <property type="entry name" value="Fido"/>
</dbReference>
<dbReference type="PANTHER" id="PTHR13504:SF38">
    <property type="entry name" value="FIDO DOMAIN-CONTAINING PROTEIN"/>
    <property type="match status" value="1"/>
</dbReference>
<name>A0A160T3A7_9CHLR</name>
<feature type="binding site" evidence="2">
    <location>
        <begin position="212"/>
        <end position="213"/>
    </location>
    <ligand>
        <name>ATP</name>
        <dbReference type="ChEBI" id="CHEBI:30616"/>
    </ligand>
</feature>
<proteinExistence type="predicted"/>